<evidence type="ECO:0000313" key="6">
    <source>
        <dbReference type="EMBL" id="TDQ33087.1"/>
    </source>
</evidence>
<dbReference type="OrthoDB" id="9801938at2"/>
<gene>
    <name evidence="6" type="ORF">CLV82_0925</name>
</gene>
<keyword evidence="6" id="KW-0436">Ligase</keyword>
<feature type="binding site" evidence="4">
    <location>
        <begin position="131"/>
        <end position="139"/>
    </location>
    <ligand>
        <name>ATP</name>
        <dbReference type="ChEBI" id="CHEBI:30616"/>
    </ligand>
</feature>
<evidence type="ECO:0000313" key="7">
    <source>
        <dbReference type="Proteomes" id="UP000295468"/>
    </source>
</evidence>
<comment type="caution">
    <text evidence="6">The sequence shown here is derived from an EMBL/GenBank/DDBJ whole genome shotgun (WGS) entry which is preliminary data.</text>
</comment>
<dbReference type="InterPro" id="IPR024185">
    <property type="entry name" value="FTHF_cligase-like_sf"/>
</dbReference>
<dbReference type="Proteomes" id="UP000295468">
    <property type="component" value="Unassembled WGS sequence"/>
</dbReference>
<dbReference type="PANTHER" id="PTHR23407">
    <property type="entry name" value="ATPASE INHIBITOR/5-FORMYLTETRAHYDROFOLATE CYCLO-LIGASE"/>
    <property type="match status" value="1"/>
</dbReference>
<feature type="binding site" evidence="4">
    <location>
        <position position="50"/>
    </location>
    <ligand>
        <name>substrate</name>
    </ligand>
</feature>
<dbReference type="InterPro" id="IPR002698">
    <property type="entry name" value="FTHF_cligase"/>
</dbReference>
<dbReference type="GO" id="GO:0009396">
    <property type="term" value="P:folic acid-containing compound biosynthetic process"/>
    <property type="evidence" value="ECO:0007669"/>
    <property type="project" value="TreeGrafter"/>
</dbReference>
<feature type="binding site" evidence="4">
    <location>
        <begin position="3"/>
        <end position="7"/>
    </location>
    <ligand>
        <name>ATP</name>
        <dbReference type="ChEBI" id="CHEBI:30616"/>
    </ligand>
</feature>
<protein>
    <recommendedName>
        <fullName evidence="5">5-formyltetrahydrofolate cyclo-ligase</fullName>
        <ecNumber evidence="5">6.3.3.2</ecNumber>
    </recommendedName>
</protein>
<name>A0A4R6TRY3_9FLAO</name>
<evidence type="ECO:0000256" key="3">
    <source>
        <dbReference type="ARBA" id="ARBA00022840"/>
    </source>
</evidence>
<reference evidence="6 7" key="1">
    <citation type="submission" date="2019-03" db="EMBL/GenBank/DDBJ databases">
        <title>Genomic Encyclopedia of Archaeal and Bacterial Type Strains, Phase II (KMG-II): from individual species to whole genera.</title>
        <authorList>
            <person name="Goeker M."/>
        </authorList>
    </citation>
    <scope>NUCLEOTIDE SEQUENCE [LARGE SCALE GENOMIC DNA]</scope>
    <source>
        <strain evidence="6 7">DSM 18435</strain>
    </source>
</reference>
<keyword evidence="3 4" id="KW-0067">ATP-binding</keyword>
<feature type="binding site" evidence="4">
    <location>
        <position position="55"/>
    </location>
    <ligand>
        <name>substrate</name>
    </ligand>
</feature>
<dbReference type="EC" id="6.3.3.2" evidence="5"/>
<comment type="catalytic activity">
    <reaction evidence="5">
        <text>(6S)-5-formyl-5,6,7,8-tetrahydrofolate + ATP = (6R)-5,10-methenyltetrahydrofolate + ADP + phosphate</text>
        <dbReference type="Rhea" id="RHEA:10488"/>
        <dbReference type="ChEBI" id="CHEBI:30616"/>
        <dbReference type="ChEBI" id="CHEBI:43474"/>
        <dbReference type="ChEBI" id="CHEBI:57455"/>
        <dbReference type="ChEBI" id="CHEBI:57457"/>
        <dbReference type="ChEBI" id="CHEBI:456216"/>
        <dbReference type="EC" id="6.3.3.2"/>
    </reaction>
</comment>
<dbReference type="RefSeq" id="WP_133643100.1">
    <property type="nucleotide sequence ID" value="NZ_SNYI01000001.1"/>
</dbReference>
<dbReference type="AlphaFoldDB" id="A0A4R6TRY3"/>
<dbReference type="GO" id="GO:0035999">
    <property type="term" value="P:tetrahydrofolate interconversion"/>
    <property type="evidence" value="ECO:0007669"/>
    <property type="project" value="TreeGrafter"/>
</dbReference>
<evidence type="ECO:0000256" key="5">
    <source>
        <dbReference type="RuleBase" id="RU361279"/>
    </source>
</evidence>
<dbReference type="PANTHER" id="PTHR23407:SF1">
    <property type="entry name" value="5-FORMYLTETRAHYDROFOLATE CYCLO-LIGASE"/>
    <property type="match status" value="1"/>
</dbReference>
<comment type="similarity">
    <text evidence="1 5">Belongs to the 5-formyltetrahydrofolate cyclo-ligase family.</text>
</comment>
<dbReference type="Gene3D" id="3.40.50.10420">
    <property type="entry name" value="NagB/RpiA/CoA transferase-like"/>
    <property type="match status" value="1"/>
</dbReference>
<dbReference type="SUPFAM" id="SSF100950">
    <property type="entry name" value="NagB/RpiA/CoA transferase-like"/>
    <property type="match status" value="1"/>
</dbReference>
<keyword evidence="5" id="KW-0460">Magnesium</keyword>
<proteinExistence type="inferred from homology"/>
<dbReference type="GO" id="GO:0030272">
    <property type="term" value="F:5-formyltetrahydrofolate cyclo-ligase activity"/>
    <property type="evidence" value="ECO:0007669"/>
    <property type="project" value="UniProtKB-EC"/>
</dbReference>
<evidence type="ECO:0000256" key="1">
    <source>
        <dbReference type="ARBA" id="ARBA00010638"/>
    </source>
</evidence>
<sequence length="188" mass="21549">MLKKGLRNQYTKLRLSMDPETLDKASLSIANQLLKIPVWDHQYYHLFLQIAEKKEIDTSYILTLLQGRDKDVVIPRMGDQNQLQHILLTDSTKLVKNKWNIPEPVKGLQVPVEDIDVVFIPLLAFDTRGHRVGYGKGFYDIFLAACRPETVKIGLSLFEATPLISDVQKTDIPLDYCVTPEKIYDFTS</sequence>
<dbReference type="Pfam" id="PF01812">
    <property type="entry name" value="5-FTHF_cyc-lig"/>
    <property type="match status" value="1"/>
</dbReference>
<comment type="cofactor">
    <cofactor evidence="5">
        <name>Mg(2+)</name>
        <dbReference type="ChEBI" id="CHEBI:18420"/>
    </cofactor>
</comment>
<accession>A0A4R6TRY3</accession>
<dbReference type="InterPro" id="IPR037171">
    <property type="entry name" value="NagB/RpiA_transferase-like"/>
</dbReference>
<evidence type="ECO:0000256" key="2">
    <source>
        <dbReference type="ARBA" id="ARBA00022741"/>
    </source>
</evidence>
<dbReference type="GO" id="GO:0046872">
    <property type="term" value="F:metal ion binding"/>
    <property type="evidence" value="ECO:0007669"/>
    <property type="project" value="UniProtKB-KW"/>
</dbReference>
<dbReference type="NCBIfam" id="TIGR02727">
    <property type="entry name" value="MTHFS_bact"/>
    <property type="match status" value="1"/>
</dbReference>
<keyword evidence="2 4" id="KW-0547">Nucleotide-binding</keyword>
<evidence type="ECO:0000256" key="4">
    <source>
        <dbReference type="PIRSR" id="PIRSR006806-1"/>
    </source>
</evidence>
<dbReference type="GO" id="GO:0005524">
    <property type="term" value="F:ATP binding"/>
    <property type="evidence" value="ECO:0007669"/>
    <property type="project" value="UniProtKB-KW"/>
</dbReference>
<dbReference type="EMBL" id="SNYI01000001">
    <property type="protein sequence ID" value="TDQ33087.1"/>
    <property type="molecule type" value="Genomic_DNA"/>
</dbReference>
<keyword evidence="5" id="KW-0479">Metal-binding</keyword>
<keyword evidence="7" id="KW-1185">Reference proteome</keyword>
<organism evidence="6 7">
    <name type="scientific">Zeaxanthinibacter enoshimensis</name>
    <dbReference type="NCBI Taxonomy" id="392009"/>
    <lineage>
        <taxon>Bacteria</taxon>
        <taxon>Pseudomonadati</taxon>
        <taxon>Bacteroidota</taxon>
        <taxon>Flavobacteriia</taxon>
        <taxon>Flavobacteriales</taxon>
        <taxon>Flavobacteriaceae</taxon>
        <taxon>Zeaxanthinibacter</taxon>
    </lineage>
</organism>
<dbReference type="PIRSF" id="PIRSF006806">
    <property type="entry name" value="FTHF_cligase"/>
    <property type="match status" value="1"/>
</dbReference>